<dbReference type="EnsemblPlants" id="Pp3c11_17810V3.1">
    <property type="protein sequence ID" value="Pp3c11_17810V3.1"/>
    <property type="gene ID" value="Pp3c11_17810"/>
</dbReference>
<name>A0A2K1JV49_PHYPA</name>
<reference evidence="3 5" key="2">
    <citation type="journal article" date="2018" name="Plant J.">
        <title>The Physcomitrella patens chromosome-scale assembly reveals moss genome structure and evolution.</title>
        <authorList>
            <person name="Lang D."/>
            <person name="Ullrich K.K."/>
            <person name="Murat F."/>
            <person name="Fuchs J."/>
            <person name="Jenkins J."/>
            <person name="Haas F.B."/>
            <person name="Piednoel M."/>
            <person name="Gundlach H."/>
            <person name="Van Bel M."/>
            <person name="Meyberg R."/>
            <person name="Vives C."/>
            <person name="Morata J."/>
            <person name="Symeonidi A."/>
            <person name="Hiss M."/>
            <person name="Muchero W."/>
            <person name="Kamisugi Y."/>
            <person name="Saleh O."/>
            <person name="Blanc G."/>
            <person name="Decker E.L."/>
            <person name="van Gessel N."/>
            <person name="Grimwood J."/>
            <person name="Hayes R.D."/>
            <person name="Graham S.W."/>
            <person name="Gunter L.E."/>
            <person name="McDaniel S.F."/>
            <person name="Hoernstein S.N.W."/>
            <person name="Larsson A."/>
            <person name="Li F.W."/>
            <person name="Perroud P.F."/>
            <person name="Phillips J."/>
            <person name="Ranjan P."/>
            <person name="Rokshar D.S."/>
            <person name="Rothfels C.J."/>
            <person name="Schneider L."/>
            <person name="Shu S."/>
            <person name="Stevenson D.W."/>
            <person name="Thummler F."/>
            <person name="Tillich M."/>
            <person name="Villarreal Aguilar J.C."/>
            <person name="Widiez T."/>
            <person name="Wong G.K."/>
            <person name="Wymore A."/>
            <person name="Zhang Y."/>
            <person name="Zimmer A.D."/>
            <person name="Quatrano R.S."/>
            <person name="Mayer K.F.X."/>
            <person name="Goodstein D."/>
            <person name="Casacuberta J.M."/>
            <person name="Vandepoele K."/>
            <person name="Reski R."/>
            <person name="Cuming A.C."/>
            <person name="Tuskan G.A."/>
            <person name="Maumus F."/>
            <person name="Salse J."/>
            <person name="Schmutz J."/>
            <person name="Rensing S.A."/>
        </authorList>
    </citation>
    <scope>NUCLEOTIDE SEQUENCE [LARGE SCALE GENOMIC DNA]</scope>
    <source>
        <strain evidence="4 5">cv. Gransden 2004</strain>
    </source>
</reference>
<feature type="region of interest" description="Disordered" evidence="1">
    <location>
        <begin position="1"/>
        <end position="61"/>
    </location>
</feature>
<evidence type="ECO:0000313" key="5">
    <source>
        <dbReference type="Proteomes" id="UP000006727"/>
    </source>
</evidence>
<reference evidence="3 5" key="1">
    <citation type="journal article" date="2008" name="Science">
        <title>The Physcomitrella genome reveals evolutionary insights into the conquest of land by plants.</title>
        <authorList>
            <person name="Rensing S."/>
            <person name="Lang D."/>
            <person name="Zimmer A."/>
            <person name="Terry A."/>
            <person name="Salamov A."/>
            <person name="Shapiro H."/>
            <person name="Nishiyama T."/>
            <person name="Perroud P.-F."/>
            <person name="Lindquist E."/>
            <person name="Kamisugi Y."/>
            <person name="Tanahashi T."/>
            <person name="Sakakibara K."/>
            <person name="Fujita T."/>
            <person name="Oishi K."/>
            <person name="Shin-I T."/>
            <person name="Kuroki Y."/>
            <person name="Toyoda A."/>
            <person name="Suzuki Y."/>
            <person name="Hashimoto A."/>
            <person name="Yamaguchi K."/>
            <person name="Sugano A."/>
            <person name="Kohara Y."/>
            <person name="Fujiyama A."/>
            <person name="Anterola A."/>
            <person name="Aoki S."/>
            <person name="Ashton N."/>
            <person name="Barbazuk W.B."/>
            <person name="Barker E."/>
            <person name="Bennetzen J."/>
            <person name="Bezanilla M."/>
            <person name="Blankenship R."/>
            <person name="Cho S.H."/>
            <person name="Dutcher S."/>
            <person name="Estelle M."/>
            <person name="Fawcett J.A."/>
            <person name="Gundlach H."/>
            <person name="Hanada K."/>
            <person name="Heyl A."/>
            <person name="Hicks K.A."/>
            <person name="Hugh J."/>
            <person name="Lohr M."/>
            <person name="Mayer K."/>
            <person name="Melkozernov A."/>
            <person name="Murata T."/>
            <person name="Nelson D."/>
            <person name="Pils B."/>
            <person name="Prigge M."/>
            <person name="Reiss B."/>
            <person name="Renner T."/>
            <person name="Rombauts S."/>
            <person name="Rushton P."/>
            <person name="Sanderfoot A."/>
            <person name="Schween G."/>
            <person name="Shiu S.-H."/>
            <person name="Stueber K."/>
            <person name="Theodoulou F.L."/>
            <person name="Tu H."/>
            <person name="Van de Peer Y."/>
            <person name="Verrier P.J."/>
            <person name="Waters E."/>
            <person name="Wood A."/>
            <person name="Yang L."/>
            <person name="Cove D."/>
            <person name="Cuming A."/>
            <person name="Hasebe M."/>
            <person name="Lucas S."/>
            <person name="Mishler D.B."/>
            <person name="Reski R."/>
            <person name="Grigoriev I."/>
            <person name="Quatrano R.S."/>
            <person name="Boore J.L."/>
        </authorList>
    </citation>
    <scope>NUCLEOTIDE SEQUENCE [LARGE SCALE GENOMIC DNA]</scope>
    <source>
        <strain evidence="4 5">cv. Gransden 2004</strain>
    </source>
</reference>
<dbReference type="InterPro" id="IPR042316">
    <property type="entry name" value="IRKI-like"/>
</dbReference>
<dbReference type="OrthoDB" id="1925562at2759"/>
<reference evidence="4" key="3">
    <citation type="submission" date="2020-12" db="UniProtKB">
        <authorList>
            <consortium name="EnsemblPlants"/>
        </authorList>
    </citation>
    <scope>IDENTIFICATION</scope>
</reference>
<feature type="region of interest" description="Disordered" evidence="1">
    <location>
        <begin position="75"/>
        <end position="132"/>
    </location>
</feature>
<dbReference type="Gramene" id="Pp3c11_17810V3.1">
    <property type="protein sequence ID" value="Pp3c11_17810V3.1"/>
    <property type="gene ID" value="Pp3c11_17810"/>
</dbReference>
<evidence type="ECO:0000313" key="4">
    <source>
        <dbReference type="EnsemblPlants" id="Pp3c11_17810V3.1"/>
    </source>
</evidence>
<dbReference type="PaxDb" id="3218-PP1S80_65V6.1"/>
<proteinExistence type="predicted"/>
<sequence>MPSVEDCEDVVARRQERSEPSPKMPPSGRSRSTSRSSRRKTLDPSMLTSGRGQPVPQVSEVGCGCKTWNRIGLGIDVSSTSTSDSRKHPTSGDKTPPASKAGKLPKSVSGIFSRRTSKPASPVAATSPKFEEQWSSFREQHQQEMNEMKQMYSALQSMCQEIKTFTLQSQGSSPPSKYCEDDSESLKATPQKVMLPARANSVASEKKRPPREKDVPTPRRAKSAPRTRTNGYPVRDMSSSMRLQFLKTPWTDLTTSLFEEIVQVQKTFLRSFCQSLSKHREQSISVEDLQDNLRPKDVVSSLIARLLPHTSFAKPWHLKYALEACVNRLVLGDFGSESYGLSSDMSLLDKQGAPRMSSWDEYEMLALLSPTDAINPDSRVYHENFHMFCNRKFQAIHDELQWWEEWPQTLVEDFLEAMKHVWRAHKLAYSFDPPAAIYCVKTSTAFDPKYMETLDVLTMPQFDASVFSSKVGFMVTPGFLVNGQVIKSQVYLMPKIGLLCSPCK</sequence>
<dbReference type="PANTHER" id="PTHR31029:SF4">
    <property type="entry name" value="CYCLIN-DEPENDENT KINASE-LIKE PROTEIN"/>
    <property type="match status" value="1"/>
</dbReference>
<dbReference type="RefSeq" id="XP_024389325.1">
    <property type="nucleotide sequence ID" value="XM_024533557.2"/>
</dbReference>
<dbReference type="PANTHER" id="PTHR31029">
    <property type="entry name" value="CYCLIN-DEPENDENT KINASE-LIKE PROTEIN"/>
    <property type="match status" value="1"/>
</dbReference>
<protein>
    <recommendedName>
        <fullName evidence="2">GIL1/IRKI C-terminal domain-containing protein</fullName>
    </recommendedName>
</protein>
<dbReference type="KEGG" id="ppp:112288872"/>
<dbReference type="Proteomes" id="UP000006727">
    <property type="component" value="Chromosome 11"/>
</dbReference>
<feature type="compositionally biased region" description="Basic and acidic residues" evidence="1">
    <location>
        <begin position="204"/>
        <end position="217"/>
    </location>
</feature>
<accession>A0A2K1JV49</accession>
<feature type="compositionally biased region" description="Basic and acidic residues" evidence="1">
    <location>
        <begin position="10"/>
        <end position="20"/>
    </location>
</feature>
<keyword evidence="5" id="KW-1185">Reference proteome</keyword>
<evidence type="ECO:0000313" key="3">
    <source>
        <dbReference type="EMBL" id="PNR45396.1"/>
    </source>
</evidence>
<dbReference type="InterPro" id="IPR056813">
    <property type="entry name" value="GIL1_IRKI_C"/>
</dbReference>
<dbReference type="GeneID" id="112288872"/>
<dbReference type="AlphaFoldDB" id="A0A2K1JV49"/>
<dbReference type="Pfam" id="PF24994">
    <property type="entry name" value="GIL1_IRKI_C"/>
    <property type="match status" value="1"/>
</dbReference>
<feature type="domain" description="GIL1/IRKI C-terminal" evidence="2">
    <location>
        <begin position="438"/>
        <end position="491"/>
    </location>
</feature>
<evidence type="ECO:0000256" key="1">
    <source>
        <dbReference type="SAM" id="MobiDB-lite"/>
    </source>
</evidence>
<organism evidence="3">
    <name type="scientific">Physcomitrium patens</name>
    <name type="common">Spreading-leaved earth moss</name>
    <name type="synonym">Physcomitrella patens</name>
    <dbReference type="NCBI Taxonomy" id="3218"/>
    <lineage>
        <taxon>Eukaryota</taxon>
        <taxon>Viridiplantae</taxon>
        <taxon>Streptophyta</taxon>
        <taxon>Embryophyta</taxon>
        <taxon>Bryophyta</taxon>
        <taxon>Bryophytina</taxon>
        <taxon>Bryopsida</taxon>
        <taxon>Funariidae</taxon>
        <taxon>Funariales</taxon>
        <taxon>Funariaceae</taxon>
        <taxon>Physcomitrium</taxon>
    </lineage>
</organism>
<feature type="region of interest" description="Disordered" evidence="1">
    <location>
        <begin position="167"/>
        <end position="234"/>
    </location>
</feature>
<gene>
    <name evidence="4" type="primary">LOC112288872</name>
    <name evidence="3" type="ORF">PHYPA_015167</name>
</gene>
<dbReference type="EMBL" id="ABEU02000011">
    <property type="protein sequence ID" value="PNR45396.1"/>
    <property type="molecule type" value="Genomic_DNA"/>
</dbReference>
<dbReference type="EnsemblPlants" id="Pp3c11_17810V3.3">
    <property type="protein sequence ID" value="Pp3c11_17810V3.3"/>
    <property type="gene ID" value="Pp3c11_17810"/>
</dbReference>
<dbReference type="Gramene" id="Pp3c11_17810V3.3">
    <property type="protein sequence ID" value="Pp3c11_17810V3.3"/>
    <property type="gene ID" value="Pp3c11_17810"/>
</dbReference>
<evidence type="ECO:0000259" key="2">
    <source>
        <dbReference type="Pfam" id="PF24994"/>
    </source>
</evidence>